<evidence type="ECO:0000313" key="3">
    <source>
        <dbReference type="EMBL" id="TFJ99784.1"/>
    </source>
</evidence>
<keyword evidence="4" id="KW-1185">Reference proteome</keyword>
<evidence type="ECO:0000313" key="4">
    <source>
        <dbReference type="Proteomes" id="UP000297703"/>
    </source>
</evidence>
<dbReference type="GO" id="GO:0006952">
    <property type="term" value="P:defense response"/>
    <property type="evidence" value="ECO:0007669"/>
    <property type="project" value="InterPro"/>
</dbReference>
<reference evidence="3 4" key="1">
    <citation type="submission" date="2019-04" db="EMBL/GenBank/DDBJ databases">
        <title>Draft genome of the big-headed turtle Platysternon megacephalum.</title>
        <authorList>
            <person name="Gong S."/>
        </authorList>
    </citation>
    <scope>NUCLEOTIDE SEQUENCE [LARGE SCALE GENOMIC DNA]</scope>
    <source>
        <strain evidence="3">DO16091913</strain>
        <tissue evidence="3">Muscle</tissue>
    </source>
</reference>
<feature type="compositionally biased region" description="Basic and acidic residues" evidence="1">
    <location>
        <begin position="92"/>
        <end position="104"/>
    </location>
</feature>
<proteinExistence type="predicted"/>
<dbReference type="Proteomes" id="UP000297703">
    <property type="component" value="Unassembled WGS sequence"/>
</dbReference>
<accession>A0A4D9DS79</accession>
<feature type="compositionally biased region" description="Basic and acidic residues" evidence="1">
    <location>
        <begin position="1"/>
        <end position="17"/>
    </location>
</feature>
<feature type="domain" description="Beta-defensin-like" evidence="2">
    <location>
        <begin position="42"/>
        <end position="69"/>
    </location>
</feature>
<feature type="region of interest" description="Disordered" evidence="1">
    <location>
        <begin position="83"/>
        <end position="104"/>
    </location>
</feature>
<gene>
    <name evidence="3" type="ORF">DR999_PMT18158</name>
</gene>
<evidence type="ECO:0000256" key="1">
    <source>
        <dbReference type="SAM" id="MobiDB-lite"/>
    </source>
</evidence>
<evidence type="ECO:0000259" key="2">
    <source>
        <dbReference type="Pfam" id="PF00711"/>
    </source>
</evidence>
<dbReference type="EMBL" id="QXTE01000305">
    <property type="protein sequence ID" value="TFJ99784.1"/>
    <property type="molecule type" value="Genomic_DNA"/>
</dbReference>
<organism evidence="3 4">
    <name type="scientific">Platysternon megacephalum</name>
    <name type="common">big-headed turtle</name>
    <dbReference type="NCBI Taxonomy" id="55544"/>
    <lineage>
        <taxon>Eukaryota</taxon>
        <taxon>Metazoa</taxon>
        <taxon>Chordata</taxon>
        <taxon>Craniata</taxon>
        <taxon>Vertebrata</taxon>
        <taxon>Euteleostomi</taxon>
        <taxon>Archelosauria</taxon>
        <taxon>Testudinata</taxon>
        <taxon>Testudines</taxon>
        <taxon>Cryptodira</taxon>
        <taxon>Durocryptodira</taxon>
        <taxon>Testudinoidea</taxon>
        <taxon>Platysternidae</taxon>
        <taxon>Platysternon</taxon>
    </lineage>
</organism>
<dbReference type="AlphaFoldDB" id="A0A4D9DS79"/>
<feature type="region of interest" description="Disordered" evidence="1">
    <location>
        <begin position="1"/>
        <end position="34"/>
    </location>
</feature>
<comment type="caution">
    <text evidence="3">The sequence shown here is derived from an EMBL/GenBank/DDBJ whole genome shotgun (WGS) entry which is preliminary data.</text>
</comment>
<dbReference type="Pfam" id="PF00711">
    <property type="entry name" value="Defensin_beta"/>
    <property type="match status" value="1"/>
</dbReference>
<reference evidence="3 4" key="2">
    <citation type="submission" date="2019-04" db="EMBL/GenBank/DDBJ databases">
        <title>The genome sequence of big-headed turtle.</title>
        <authorList>
            <person name="Gong S."/>
        </authorList>
    </citation>
    <scope>NUCLEOTIDE SEQUENCE [LARGE SCALE GENOMIC DNA]</scope>
    <source>
        <strain evidence="3">DO16091913</strain>
        <tissue evidence="3">Muscle</tissue>
    </source>
</reference>
<feature type="compositionally biased region" description="Acidic residues" evidence="1">
    <location>
        <begin position="18"/>
        <end position="31"/>
    </location>
</feature>
<sequence length="137" mass="15512">MEEEEGNNKEQEQARSEDQDEPQEPALLDEIEGSRVAQEIRRSCVAKGGQCRLGICPWKETKIESCGFASPCSVDKTYLRSPVRQPWPEQSSKIDGKEEQRGEQLDKEAWEGGEEQSYTMVATDILYVLIPLPPNKL</sequence>
<protein>
    <submittedName>
        <fullName evidence="3">RIB43A-like with coiled-coils protein 1</fullName>
    </submittedName>
</protein>
<dbReference type="OrthoDB" id="10482987at2759"/>
<dbReference type="GO" id="GO:0005576">
    <property type="term" value="C:extracellular region"/>
    <property type="evidence" value="ECO:0007669"/>
    <property type="project" value="InterPro"/>
</dbReference>
<dbReference type="InterPro" id="IPR001855">
    <property type="entry name" value="Defensin_beta-like"/>
</dbReference>
<name>A0A4D9DS79_9SAUR</name>